<keyword evidence="1" id="KW-1133">Transmembrane helix</keyword>
<feature type="transmembrane region" description="Helical" evidence="1">
    <location>
        <begin position="38"/>
        <end position="55"/>
    </location>
</feature>
<dbReference type="GO" id="GO:0016757">
    <property type="term" value="F:glycosyltransferase activity"/>
    <property type="evidence" value="ECO:0007669"/>
    <property type="project" value="UniProtKB-KW"/>
</dbReference>
<organism evidence="2 3">
    <name type="scientific">Paenibacillus larvae</name>
    <dbReference type="NCBI Taxonomy" id="1464"/>
    <lineage>
        <taxon>Bacteria</taxon>
        <taxon>Bacillati</taxon>
        <taxon>Bacillota</taxon>
        <taxon>Bacilli</taxon>
        <taxon>Bacillales</taxon>
        <taxon>Paenibacillaceae</taxon>
        <taxon>Paenibacillus</taxon>
    </lineage>
</organism>
<gene>
    <name evidence="2" type="ORF">P7H09_19460</name>
</gene>
<evidence type="ECO:0000313" key="2">
    <source>
        <dbReference type="EMBL" id="MDT2253360.1"/>
    </source>
</evidence>
<dbReference type="RefSeq" id="WP_036654496.1">
    <property type="nucleotide sequence ID" value="NZ_CP121102.1"/>
</dbReference>
<sequence>MDTKPDTHVTPGFPMFLYVVFKIFGYSNILYTHMIVRVIQTFISLGAIAFIYLIGKRLFNRPTGWIAALFAAFYGTYV</sequence>
<dbReference type="EMBL" id="JARQGV010000004">
    <property type="protein sequence ID" value="MDT2253360.1"/>
    <property type="molecule type" value="Genomic_DNA"/>
</dbReference>
<reference evidence="2" key="2">
    <citation type="submission" date="2023-03" db="EMBL/GenBank/DDBJ databases">
        <authorList>
            <person name="Obshta O."/>
            <person name="Zabrodski M.W."/>
            <person name="Soomro T."/>
            <person name="Wilson G."/>
            <person name="Masood F."/>
            <person name="Thebeau J."/>
            <person name="Bezerra Da Silva M.C."/>
            <person name="Raza F."/>
            <person name="Biganski S."/>
            <person name="Jose M."/>
            <person name="Camilli M."/>
            <person name="Kozii I.V."/>
            <person name="Kozii R.V."/>
            <person name="Simko E."/>
            <person name="Wood S.C."/>
        </authorList>
    </citation>
    <scope>NUCLEOTIDE SEQUENCE</scope>
    <source>
        <strain evidence="2">PL001</strain>
    </source>
</reference>
<keyword evidence="2" id="KW-0808">Transferase</keyword>
<protein>
    <submittedName>
        <fullName evidence="2">Glycosyltransferase family 39 protein</fullName>
        <ecNumber evidence="2">2.4.-.-</ecNumber>
    </submittedName>
</protein>
<keyword evidence="2" id="KW-0328">Glycosyltransferase</keyword>
<comment type="caution">
    <text evidence="2">The sequence shown here is derived from an EMBL/GenBank/DDBJ whole genome shotgun (WGS) entry which is preliminary data.</text>
</comment>
<dbReference type="Proteomes" id="UP001259239">
    <property type="component" value="Unassembled WGS sequence"/>
</dbReference>
<proteinExistence type="predicted"/>
<feature type="transmembrane region" description="Helical" evidence="1">
    <location>
        <begin position="12"/>
        <end position="31"/>
    </location>
</feature>
<evidence type="ECO:0000313" key="3">
    <source>
        <dbReference type="Proteomes" id="UP001259239"/>
    </source>
</evidence>
<reference evidence="2" key="1">
    <citation type="journal article" date="2023" name="J. Vet. Diagn. Invest.">
        <title>Oxytetracycline-resistant Paenibacillus larvae identified in commercial beekeeping operations in Saskatchewan using pooled honey sampling.</title>
        <authorList>
            <person name="Obshta O."/>
            <person name="Zabrodski M.W."/>
            <person name="Soomro T."/>
            <person name="Wilson G."/>
            <person name="Masood F."/>
            <person name="Thebeau J."/>
            <person name="Silva M.C.B."/>
            <person name="Biganski S."/>
            <person name="Kozii I.V."/>
            <person name="Koziy R.V."/>
            <person name="Raza M.F."/>
            <person name="Jose M.S."/>
            <person name="Simko E."/>
            <person name="Wood S.C."/>
        </authorList>
    </citation>
    <scope>NUCLEOTIDE SEQUENCE</scope>
    <source>
        <strain evidence="2">PL001</strain>
    </source>
</reference>
<dbReference type="EC" id="2.4.-.-" evidence="2"/>
<accession>A0AAP5JXF0</accession>
<keyword evidence="1" id="KW-0472">Membrane</keyword>
<name>A0AAP5JXF0_9BACL</name>
<keyword evidence="1" id="KW-0812">Transmembrane</keyword>
<evidence type="ECO:0000256" key="1">
    <source>
        <dbReference type="SAM" id="Phobius"/>
    </source>
</evidence>
<dbReference type="AlphaFoldDB" id="A0AAP5JXF0"/>